<organism evidence="1 2">
    <name type="scientific">Aspergillus sclerotioniger CBS 115572</name>
    <dbReference type="NCBI Taxonomy" id="1450535"/>
    <lineage>
        <taxon>Eukaryota</taxon>
        <taxon>Fungi</taxon>
        <taxon>Dikarya</taxon>
        <taxon>Ascomycota</taxon>
        <taxon>Pezizomycotina</taxon>
        <taxon>Eurotiomycetes</taxon>
        <taxon>Eurotiomycetidae</taxon>
        <taxon>Eurotiales</taxon>
        <taxon>Aspergillaceae</taxon>
        <taxon>Aspergillus</taxon>
        <taxon>Aspergillus subgen. Circumdati</taxon>
    </lineage>
</organism>
<name>A0A317WFR3_9EURO</name>
<keyword evidence="2" id="KW-1185">Reference proteome</keyword>
<dbReference type="Proteomes" id="UP000246702">
    <property type="component" value="Unassembled WGS sequence"/>
</dbReference>
<dbReference type="GeneID" id="37107681"/>
<accession>A0A317WFR3</accession>
<proteinExistence type="predicted"/>
<sequence>MFTCCVGVLMVSKASQNAISLLLASTLSLPGFIGHCWCRVEYGVAREPIRTLIGWPDQRHSCRSSARNVFSELEKPPYVS</sequence>
<evidence type="ECO:0000313" key="2">
    <source>
        <dbReference type="Proteomes" id="UP000246702"/>
    </source>
</evidence>
<dbReference type="EMBL" id="MSFK01000018">
    <property type="protein sequence ID" value="PWY83858.1"/>
    <property type="molecule type" value="Genomic_DNA"/>
</dbReference>
<reference evidence="1 2" key="1">
    <citation type="submission" date="2016-12" db="EMBL/GenBank/DDBJ databases">
        <title>The genomes of Aspergillus section Nigri reveals drivers in fungal speciation.</title>
        <authorList>
            <consortium name="DOE Joint Genome Institute"/>
            <person name="Vesth T.C."/>
            <person name="Nybo J."/>
            <person name="Theobald S."/>
            <person name="Brandl J."/>
            <person name="Frisvad J.C."/>
            <person name="Nielsen K.F."/>
            <person name="Lyhne E.K."/>
            <person name="Kogle M.E."/>
            <person name="Kuo A."/>
            <person name="Riley R."/>
            <person name="Clum A."/>
            <person name="Nolan M."/>
            <person name="Lipzen A."/>
            <person name="Salamov A."/>
            <person name="Henrissat B."/>
            <person name="Wiebenga A."/>
            <person name="De Vries R.P."/>
            <person name="Grigoriev I.V."/>
            <person name="Mortensen U.H."/>
            <person name="Andersen M.R."/>
            <person name="Baker S.E."/>
        </authorList>
    </citation>
    <scope>NUCLEOTIDE SEQUENCE [LARGE SCALE GENOMIC DNA]</scope>
    <source>
        <strain evidence="1 2">CBS 115572</strain>
    </source>
</reference>
<dbReference type="RefSeq" id="XP_025466326.1">
    <property type="nucleotide sequence ID" value="XM_025605538.1"/>
</dbReference>
<evidence type="ECO:0000313" key="1">
    <source>
        <dbReference type="EMBL" id="PWY83858.1"/>
    </source>
</evidence>
<dbReference type="AlphaFoldDB" id="A0A317WFR3"/>
<gene>
    <name evidence="1" type="ORF">BO94DRAFT_116021</name>
</gene>
<protein>
    <submittedName>
        <fullName evidence="1">Uncharacterized protein</fullName>
    </submittedName>
</protein>
<comment type="caution">
    <text evidence="1">The sequence shown here is derived from an EMBL/GenBank/DDBJ whole genome shotgun (WGS) entry which is preliminary data.</text>
</comment>